<dbReference type="OrthoDB" id="4560449at2"/>
<dbReference type="RefSeq" id="WP_116708053.1">
    <property type="nucleotide sequence ID" value="NZ_QEKW01000004.1"/>
</dbReference>
<reference evidence="1 2" key="1">
    <citation type="submission" date="2018-04" db="EMBL/GenBank/DDBJ databases">
        <title>Genomic Encyclopedia of Type Strains, Phase IV (KMG-IV): sequencing the most valuable type-strain genomes for metagenomic binning, comparative biology and taxonomic classification.</title>
        <authorList>
            <person name="Goeker M."/>
        </authorList>
    </citation>
    <scope>NUCLEOTIDE SEQUENCE [LARGE SCALE GENOMIC DNA]</scope>
    <source>
        <strain evidence="1 2">DSM 45771</strain>
    </source>
</reference>
<proteinExistence type="predicted"/>
<name>A0A2U1FFW3_9PSEU</name>
<sequence>MRTTVTFDDDTFAAVERLRRERRLGLSAAVDELLRRGLRSSDAPPAFVQRTSPGHARVDVRDVAEVLELLEGPASP</sequence>
<dbReference type="EMBL" id="QEKW01000004">
    <property type="protein sequence ID" value="PVZ11048.1"/>
    <property type="molecule type" value="Genomic_DNA"/>
</dbReference>
<gene>
    <name evidence="1" type="ORF">C8D89_104262</name>
</gene>
<keyword evidence="2" id="KW-1185">Reference proteome</keyword>
<evidence type="ECO:0000313" key="2">
    <source>
        <dbReference type="Proteomes" id="UP000245639"/>
    </source>
</evidence>
<comment type="caution">
    <text evidence="1">The sequence shown here is derived from an EMBL/GenBank/DDBJ whole genome shotgun (WGS) entry which is preliminary data.</text>
</comment>
<dbReference type="Proteomes" id="UP000245639">
    <property type="component" value="Unassembled WGS sequence"/>
</dbReference>
<organism evidence="1 2">
    <name type="scientific">Actinomycetospora cinnamomea</name>
    <dbReference type="NCBI Taxonomy" id="663609"/>
    <lineage>
        <taxon>Bacteria</taxon>
        <taxon>Bacillati</taxon>
        <taxon>Actinomycetota</taxon>
        <taxon>Actinomycetes</taxon>
        <taxon>Pseudonocardiales</taxon>
        <taxon>Pseudonocardiaceae</taxon>
        <taxon>Actinomycetospora</taxon>
    </lineage>
</organism>
<protein>
    <recommendedName>
        <fullName evidence="3">Ribbon-helix-helix CopG family protein</fullName>
    </recommendedName>
</protein>
<evidence type="ECO:0008006" key="3">
    <source>
        <dbReference type="Google" id="ProtNLM"/>
    </source>
</evidence>
<accession>A0A2U1FFW3</accession>
<evidence type="ECO:0000313" key="1">
    <source>
        <dbReference type="EMBL" id="PVZ11048.1"/>
    </source>
</evidence>
<dbReference type="AlphaFoldDB" id="A0A2U1FFW3"/>